<dbReference type="Gene3D" id="3.60.21.10">
    <property type="match status" value="1"/>
</dbReference>
<protein>
    <submittedName>
        <fullName evidence="2">Metallophosphoesterase</fullName>
    </submittedName>
</protein>
<proteinExistence type="predicted"/>
<reference evidence="2 3" key="1">
    <citation type="submission" date="2019-08" db="EMBL/GenBank/DDBJ databases">
        <title>Whole genome sequencing of chitin degrading bacteria Chitinophaga pinensis YS16.</title>
        <authorList>
            <person name="Singh R.P."/>
            <person name="Manchanda G."/>
            <person name="Maurya I.K."/>
            <person name="Joshi N.K."/>
            <person name="Srivastava A.K."/>
        </authorList>
    </citation>
    <scope>NUCLEOTIDE SEQUENCE [LARGE SCALE GENOMIC DNA]</scope>
    <source>
        <strain evidence="2 3">YS-16</strain>
    </source>
</reference>
<feature type="domain" description="Calcineurin-like phosphoesterase" evidence="1">
    <location>
        <begin position="3"/>
        <end position="101"/>
    </location>
</feature>
<name>A0A5C6LVA9_9BACT</name>
<dbReference type="OrthoDB" id="9808081at2"/>
<dbReference type="GO" id="GO:0005737">
    <property type="term" value="C:cytoplasm"/>
    <property type="evidence" value="ECO:0007669"/>
    <property type="project" value="TreeGrafter"/>
</dbReference>
<dbReference type="AlphaFoldDB" id="A0A5C6LVA9"/>
<evidence type="ECO:0000313" key="3">
    <source>
        <dbReference type="Proteomes" id="UP000318815"/>
    </source>
</evidence>
<accession>A0A5C6LVA9</accession>
<sequence>MSRTFVVGDIHGCYDELIQLTDLMGLQSEDLLLSVGDIVDRGGKSREVYEYFRNRPNSKVLMGNHERKHLNGVLSYAQEIVKLQFGDTYTAFLEWCATLAYFHETPEAIIVHAAFEHNIPLAAQREEVLCGSTAGDRYLEKKYGEAPEWVNRYQGNKPLIYGHHVTGALPEIKNNTWGIDTGACHAGYLTAIELPGFIMHQVKVERDYWEEEQAIWQIPVLKSKDWENMTFENIQKQLDKLAYIEVPEVKEYLSAIAEWSAGLSATYPALITAIDAFVTQLTDTHGGQFSVVANQYVFKTYLFKSRAGNLNIADLEKSLNTPAKITALAAALGMSLSDNK</sequence>
<evidence type="ECO:0000313" key="2">
    <source>
        <dbReference type="EMBL" id="TWW01153.1"/>
    </source>
</evidence>
<dbReference type="SUPFAM" id="SSF56300">
    <property type="entry name" value="Metallo-dependent phosphatases"/>
    <property type="match status" value="1"/>
</dbReference>
<dbReference type="Proteomes" id="UP000318815">
    <property type="component" value="Unassembled WGS sequence"/>
</dbReference>
<dbReference type="InterPro" id="IPR006186">
    <property type="entry name" value="Ser/Thr-sp_prot-phosphatase"/>
</dbReference>
<dbReference type="PANTHER" id="PTHR42850:SF4">
    <property type="entry name" value="ZINC-DEPENDENT ENDOPOLYPHOSPHATASE"/>
    <property type="match status" value="1"/>
</dbReference>
<dbReference type="EMBL" id="VOHS01000005">
    <property type="protein sequence ID" value="TWW01153.1"/>
    <property type="molecule type" value="Genomic_DNA"/>
</dbReference>
<dbReference type="InterPro" id="IPR050126">
    <property type="entry name" value="Ap4A_hydrolase"/>
</dbReference>
<dbReference type="PRINTS" id="PR00114">
    <property type="entry name" value="STPHPHTASE"/>
</dbReference>
<dbReference type="PANTHER" id="PTHR42850">
    <property type="entry name" value="METALLOPHOSPHOESTERASE"/>
    <property type="match status" value="1"/>
</dbReference>
<comment type="caution">
    <text evidence="2">The sequence shown here is derived from an EMBL/GenBank/DDBJ whole genome shotgun (WGS) entry which is preliminary data.</text>
</comment>
<dbReference type="Pfam" id="PF00149">
    <property type="entry name" value="Metallophos"/>
    <property type="match status" value="1"/>
</dbReference>
<dbReference type="InterPro" id="IPR004843">
    <property type="entry name" value="Calcineurin-like_PHP"/>
</dbReference>
<evidence type="ECO:0000259" key="1">
    <source>
        <dbReference type="Pfam" id="PF00149"/>
    </source>
</evidence>
<dbReference type="GO" id="GO:0016791">
    <property type="term" value="F:phosphatase activity"/>
    <property type="evidence" value="ECO:0007669"/>
    <property type="project" value="TreeGrafter"/>
</dbReference>
<gene>
    <name evidence="2" type="ORF">FEF09_06725</name>
</gene>
<keyword evidence="3" id="KW-1185">Reference proteome</keyword>
<dbReference type="RefSeq" id="WP_146304411.1">
    <property type="nucleotide sequence ID" value="NZ_VOHS01000005.1"/>
</dbReference>
<dbReference type="InterPro" id="IPR029052">
    <property type="entry name" value="Metallo-depent_PP-like"/>
</dbReference>
<organism evidence="2 3">
    <name type="scientific">Chitinophaga pinensis</name>
    <dbReference type="NCBI Taxonomy" id="79329"/>
    <lineage>
        <taxon>Bacteria</taxon>
        <taxon>Pseudomonadati</taxon>
        <taxon>Bacteroidota</taxon>
        <taxon>Chitinophagia</taxon>
        <taxon>Chitinophagales</taxon>
        <taxon>Chitinophagaceae</taxon>
        <taxon>Chitinophaga</taxon>
    </lineage>
</organism>